<reference evidence="8 9" key="1">
    <citation type="journal article" date="2019" name="Int. J. Syst. Evol. Microbiol.">
        <title>Streptomyces cadmiisoli sp. nov., a novel actinomycete isolated from cadmium-contaminated soil.</title>
        <authorList>
            <person name="Li K."/>
            <person name="Tang X."/>
            <person name="Zhao J."/>
            <person name="Guo Y."/>
            <person name="Tang Y."/>
            <person name="Gao J."/>
        </authorList>
    </citation>
    <scope>NUCLEOTIDE SEQUENCE [LARGE SCALE GENOMIC DNA]</scope>
    <source>
        <strain evidence="8 9">ZFG47</strain>
    </source>
</reference>
<feature type="transmembrane region" description="Helical" evidence="7">
    <location>
        <begin position="193"/>
        <end position="219"/>
    </location>
</feature>
<evidence type="ECO:0000256" key="3">
    <source>
        <dbReference type="ARBA" id="ARBA00022692"/>
    </source>
</evidence>
<keyword evidence="3 7" id="KW-0812">Transmembrane</keyword>
<dbReference type="PANTHER" id="PTHR23513:SF6">
    <property type="entry name" value="MAJOR FACILITATOR SUPERFAMILY ASSOCIATED DOMAIN-CONTAINING PROTEIN"/>
    <property type="match status" value="1"/>
</dbReference>
<dbReference type="KEGG" id="scad:DN051_29085"/>
<evidence type="ECO:0000256" key="4">
    <source>
        <dbReference type="ARBA" id="ARBA00022989"/>
    </source>
</evidence>
<dbReference type="Pfam" id="PF07690">
    <property type="entry name" value="MFS_1"/>
    <property type="match status" value="2"/>
</dbReference>
<feature type="transmembrane region" description="Helical" evidence="7">
    <location>
        <begin position="403"/>
        <end position="420"/>
    </location>
</feature>
<dbReference type="AlphaFoldDB" id="A0A2Z4JBW3"/>
<dbReference type="SUPFAM" id="SSF103473">
    <property type="entry name" value="MFS general substrate transporter"/>
    <property type="match status" value="1"/>
</dbReference>
<feature type="region of interest" description="Disordered" evidence="6">
    <location>
        <begin position="1"/>
        <end position="27"/>
    </location>
</feature>
<evidence type="ECO:0000256" key="6">
    <source>
        <dbReference type="SAM" id="MobiDB-lite"/>
    </source>
</evidence>
<feature type="compositionally biased region" description="Low complexity" evidence="6">
    <location>
        <begin position="1"/>
        <end position="10"/>
    </location>
</feature>
<dbReference type="GO" id="GO:0022857">
    <property type="term" value="F:transmembrane transporter activity"/>
    <property type="evidence" value="ECO:0007669"/>
    <property type="project" value="InterPro"/>
</dbReference>
<dbReference type="GO" id="GO:0005886">
    <property type="term" value="C:plasma membrane"/>
    <property type="evidence" value="ECO:0007669"/>
    <property type="project" value="UniProtKB-SubCell"/>
</dbReference>
<evidence type="ECO:0000256" key="2">
    <source>
        <dbReference type="ARBA" id="ARBA00022475"/>
    </source>
</evidence>
<organism evidence="8 9">
    <name type="scientific">Streptomyces cadmiisoli</name>
    <dbReference type="NCBI Taxonomy" id="2184053"/>
    <lineage>
        <taxon>Bacteria</taxon>
        <taxon>Bacillati</taxon>
        <taxon>Actinomycetota</taxon>
        <taxon>Actinomycetes</taxon>
        <taxon>Kitasatosporales</taxon>
        <taxon>Streptomycetaceae</taxon>
        <taxon>Streptomyces</taxon>
        <taxon>Streptomyces aurantiacus group</taxon>
    </lineage>
</organism>
<evidence type="ECO:0000256" key="7">
    <source>
        <dbReference type="SAM" id="Phobius"/>
    </source>
</evidence>
<evidence type="ECO:0000313" key="8">
    <source>
        <dbReference type="EMBL" id="AWW42712.1"/>
    </source>
</evidence>
<sequence length="436" mass="43579">MNGPENTDGTDGTEGAEGAEGADGANTPTGARSWAVVRLLRQRDAGLYLVGVVVSGFGTSALWLASGVWVKDLTGSDPLAALCLLAMWAPTLAGPLLGTLADRVRRRPLLIGTNLVMAALLLTLVTVEAPGDLWLLFAVLPAYGAAGVVHDAAESALVVSAVGPALLGDFNGLRMTATEGTKLVAPLAGAGLYAAYGGAGVALLDALTFVLAAALYAALRVHDSPPPPRGTVRRARTAEGVRHLWAHPGLRLLVPAGGATMLCAGVNGALVYAVVEGLGHAPAYAGVLAAVQGAGSVAAGLASGPALRRLGERRFAAAGIALTAVAVALRAVPSDPVAWVSGAAIGAGLPCVLIAALTAVQRATPDALLGRTAATASTLMYAPNVFGLALGAALVALVDHRPVLVVLGVVLLVVAVQPALRAARTDSRSSSEANPA</sequence>
<gene>
    <name evidence="8" type="ORF">DN051_29085</name>
</gene>
<feature type="transmembrane region" description="Helical" evidence="7">
    <location>
        <begin position="315"/>
        <end position="332"/>
    </location>
</feature>
<feature type="transmembrane region" description="Helical" evidence="7">
    <location>
        <begin position="338"/>
        <end position="360"/>
    </location>
</feature>
<keyword evidence="2" id="KW-1003">Cell membrane</keyword>
<accession>A0A2Z4JBW3</accession>
<dbReference type="Gene3D" id="1.20.1250.20">
    <property type="entry name" value="MFS general substrate transporter like domains"/>
    <property type="match status" value="1"/>
</dbReference>
<proteinExistence type="predicted"/>
<feature type="transmembrane region" description="Helical" evidence="7">
    <location>
        <begin position="252"/>
        <end position="275"/>
    </location>
</feature>
<keyword evidence="4 7" id="KW-1133">Transmembrane helix</keyword>
<keyword evidence="5 7" id="KW-0472">Membrane</keyword>
<feature type="transmembrane region" description="Helical" evidence="7">
    <location>
        <begin position="47"/>
        <end position="66"/>
    </location>
</feature>
<evidence type="ECO:0000256" key="5">
    <source>
        <dbReference type="ARBA" id="ARBA00023136"/>
    </source>
</evidence>
<feature type="transmembrane region" description="Helical" evidence="7">
    <location>
        <begin position="372"/>
        <end position="397"/>
    </location>
</feature>
<feature type="transmembrane region" description="Helical" evidence="7">
    <location>
        <begin position="78"/>
        <end position="97"/>
    </location>
</feature>
<dbReference type="EMBL" id="CP030073">
    <property type="protein sequence ID" value="AWW42712.1"/>
    <property type="molecule type" value="Genomic_DNA"/>
</dbReference>
<dbReference type="InterPro" id="IPR011701">
    <property type="entry name" value="MFS"/>
</dbReference>
<dbReference type="CDD" id="cd06173">
    <property type="entry name" value="MFS_MefA_like"/>
    <property type="match status" value="1"/>
</dbReference>
<feature type="transmembrane region" description="Helical" evidence="7">
    <location>
        <begin position="109"/>
        <end position="127"/>
    </location>
</feature>
<protein>
    <submittedName>
        <fullName evidence="8">MFS transporter</fullName>
    </submittedName>
</protein>
<comment type="subcellular location">
    <subcellularLocation>
        <location evidence="1">Cell membrane</location>
        <topology evidence="1">Multi-pass membrane protein</topology>
    </subcellularLocation>
</comment>
<dbReference type="InterPro" id="IPR036259">
    <property type="entry name" value="MFS_trans_sf"/>
</dbReference>
<evidence type="ECO:0000313" key="9">
    <source>
        <dbReference type="Proteomes" id="UP000249616"/>
    </source>
</evidence>
<evidence type="ECO:0000256" key="1">
    <source>
        <dbReference type="ARBA" id="ARBA00004651"/>
    </source>
</evidence>
<feature type="transmembrane region" description="Helical" evidence="7">
    <location>
        <begin position="281"/>
        <end position="303"/>
    </location>
</feature>
<name>A0A2Z4JBW3_9ACTN</name>
<dbReference type="PANTHER" id="PTHR23513">
    <property type="entry name" value="INTEGRAL MEMBRANE EFFLUX PROTEIN-RELATED"/>
    <property type="match status" value="1"/>
</dbReference>
<keyword evidence="9" id="KW-1185">Reference proteome</keyword>
<dbReference type="Proteomes" id="UP000249616">
    <property type="component" value="Chromosome"/>
</dbReference>